<evidence type="ECO:0000313" key="5">
    <source>
        <dbReference type="Proteomes" id="UP001230188"/>
    </source>
</evidence>
<accession>A0AAD7UGV4</accession>
<dbReference type="SUPFAM" id="SSF57850">
    <property type="entry name" value="RING/U-box"/>
    <property type="match status" value="1"/>
</dbReference>
<keyword evidence="1" id="KW-0479">Metal-binding</keyword>
<keyword evidence="5" id="KW-1185">Reference proteome</keyword>
<organism evidence="4 5">
    <name type="scientific">Chrysophaeum taylorii</name>
    <dbReference type="NCBI Taxonomy" id="2483200"/>
    <lineage>
        <taxon>Eukaryota</taxon>
        <taxon>Sar</taxon>
        <taxon>Stramenopiles</taxon>
        <taxon>Ochrophyta</taxon>
        <taxon>Pelagophyceae</taxon>
        <taxon>Pelagomonadales</taxon>
        <taxon>Pelagomonadaceae</taxon>
        <taxon>Chrysophaeum</taxon>
    </lineage>
</organism>
<dbReference type="Proteomes" id="UP001230188">
    <property type="component" value="Unassembled WGS sequence"/>
</dbReference>
<sequence>MIESPRRMNIFVLRVRGKASESLASAPLPLDEDEEDVEKRLEQPILVSGAGDARANGVYVRTGKQNNAARWRHAERSWLCILRDGSNWWIGNERAAVEDLYWCDATSEAREWRVCPCDDATHRHFRGSAPAPRLSWNVEKADFVCAPCSKLQEECPICLSSLEDAALTPCGHVACAQCFARARCALRTRDVDAEMRCPLCRAPFALAGALHVDSNKPLLEALPKLETDADRAFALSRSNSVSSTSSSRPSSSPQSAQNNNNRGRLLQLWHALTTPRRARSATTAGNSPFGALPL</sequence>
<dbReference type="InterPro" id="IPR001841">
    <property type="entry name" value="Znf_RING"/>
</dbReference>
<evidence type="ECO:0000259" key="3">
    <source>
        <dbReference type="PROSITE" id="PS50089"/>
    </source>
</evidence>
<evidence type="ECO:0000256" key="2">
    <source>
        <dbReference type="SAM" id="MobiDB-lite"/>
    </source>
</evidence>
<dbReference type="Pfam" id="PF13920">
    <property type="entry name" value="zf-C3HC4_3"/>
    <property type="match status" value="1"/>
</dbReference>
<dbReference type="PROSITE" id="PS50089">
    <property type="entry name" value="ZF_RING_2"/>
    <property type="match status" value="1"/>
</dbReference>
<feature type="domain" description="RING-type" evidence="3">
    <location>
        <begin position="155"/>
        <end position="201"/>
    </location>
</feature>
<keyword evidence="1" id="KW-0863">Zinc-finger</keyword>
<gene>
    <name evidence="4" type="ORF">CTAYLR_000077</name>
</gene>
<comment type="caution">
    <text evidence="4">The sequence shown here is derived from an EMBL/GenBank/DDBJ whole genome shotgun (WGS) entry which is preliminary data.</text>
</comment>
<dbReference type="GO" id="GO:0008270">
    <property type="term" value="F:zinc ion binding"/>
    <property type="evidence" value="ECO:0007669"/>
    <property type="project" value="UniProtKB-KW"/>
</dbReference>
<evidence type="ECO:0000256" key="1">
    <source>
        <dbReference type="PROSITE-ProRule" id="PRU00175"/>
    </source>
</evidence>
<dbReference type="EMBL" id="JAQMWT010000314">
    <property type="protein sequence ID" value="KAJ8605612.1"/>
    <property type="molecule type" value="Genomic_DNA"/>
</dbReference>
<proteinExistence type="predicted"/>
<dbReference type="AlphaFoldDB" id="A0AAD7UGV4"/>
<keyword evidence="1" id="KW-0862">Zinc</keyword>
<dbReference type="InterPro" id="IPR013083">
    <property type="entry name" value="Znf_RING/FYVE/PHD"/>
</dbReference>
<evidence type="ECO:0000313" key="4">
    <source>
        <dbReference type="EMBL" id="KAJ8605612.1"/>
    </source>
</evidence>
<protein>
    <recommendedName>
        <fullName evidence="3">RING-type domain-containing protein</fullName>
    </recommendedName>
</protein>
<reference evidence="4" key="1">
    <citation type="submission" date="2023-01" db="EMBL/GenBank/DDBJ databases">
        <title>Metagenome sequencing of chrysophaentin producing Chrysophaeum taylorii.</title>
        <authorList>
            <person name="Davison J."/>
            <person name="Bewley C."/>
        </authorList>
    </citation>
    <scope>NUCLEOTIDE SEQUENCE</scope>
    <source>
        <strain evidence="4">NIES-1699</strain>
    </source>
</reference>
<dbReference type="SMART" id="SM00184">
    <property type="entry name" value="RING"/>
    <property type="match status" value="1"/>
</dbReference>
<feature type="compositionally biased region" description="Low complexity" evidence="2">
    <location>
        <begin position="275"/>
        <end position="284"/>
    </location>
</feature>
<dbReference type="Gene3D" id="3.30.40.10">
    <property type="entry name" value="Zinc/RING finger domain, C3HC4 (zinc finger)"/>
    <property type="match status" value="1"/>
</dbReference>
<feature type="region of interest" description="Disordered" evidence="2">
    <location>
        <begin position="275"/>
        <end position="294"/>
    </location>
</feature>
<feature type="region of interest" description="Disordered" evidence="2">
    <location>
        <begin position="237"/>
        <end position="261"/>
    </location>
</feature>
<name>A0AAD7UGV4_9STRA</name>